<organism evidence="1 2">
    <name type="scientific">Ameca splendens</name>
    <dbReference type="NCBI Taxonomy" id="208324"/>
    <lineage>
        <taxon>Eukaryota</taxon>
        <taxon>Metazoa</taxon>
        <taxon>Chordata</taxon>
        <taxon>Craniata</taxon>
        <taxon>Vertebrata</taxon>
        <taxon>Euteleostomi</taxon>
        <taxon>Actinopterygii</taxon>
        <taxon>Neopterygii</taxon>
        <taxon>Teleostei</taxon>
        <taxon>Neoteleostei</taxon>
        <taxon>Acanthomorphata</taxon>
        <taxon>Ovalentaria</taxon>
        <taxon>Atherinomorphae</taxon>
        <taxon>Cyprinodontiformes</taxon>
        <taxon>Goodeidae</taxon>
        <taxon>Ameca</taxon>
    </lineage>
</organism>
<name>A0ABV0ZN58_9TELE</name>
<evidence type="ECO:0000313" key="2">
    <source>
        <dbReference type="Proteomes" id="UP001469553"/>
    </source>
</evidence>
<protein>
    <submittedName>
        <fullName evidence="1">Uncharacterized protein</fullName>
    </submittedName>
</protein>
<dbReference type="EMBL" id="JAHRIP010066783">
    <property type="protein sequence ID" value="MEQ2307040.1"/>
    <property type="molecule type" value="Genomic_DNA"/>
</dbReference>
<keyword evidence="2" id="KW-1185">Reference proteome</keyword>
<sequence length="114" mass="12403">MAPSDGEAELICCVGITGIKGHYHTRDEEGEYTCQCGAESGSDAARTRMRVTYETIQCGDFFSPSSLLSDSPHAVVKIELCADKLDARFESTQSPRSQVHPTTFCSLILIISIL</sequence>
<dbReference type="Proteomes" id="UP001469553">
    <property type="component" value="Unassembled WGS sequence"/>
</dbReference>
<gene>
    <name evidence="1" type="ORF">AMECASPLE_014157</name>
</gene>
<proteinExistence type="predicted"/>
<reference evidence="1 2" key="1">
    <citation type="submission" date="2021-06" db="EMBL/GenBank/DDBJ databases">
        <authorList>
            <person name="Palmer J.M."/>
        </authorList>
    </citation>
    <scope>NUCLEOTIDE SEQUENCE [LARGE SCALE GENOMIC DNA]</scope>
    <source>
        <strain evidence="1 2">AS_MEX2019</strain>
        <tissue evidence="1">Muscle</tissue>
    </source>
</reference>
<accession>A0ABV0ZN58</accession>
<comment type="caution">
    <text evidence="1">The sequence shown here is derived from an EMBL/GenBank/DDBJ whole genome shotgun (WGS) entry which is preliminary data.</text>
</comment>
<evidence type="ECO:0000313" key="1">
    <source>
        <dbReference type="EMBL" id="MEQ2307040.1"/>
    </source>
</evidence>